<evidence type="ECO:0000313" key="2">
    <source>
        <dbReference type="EMBL" id="BBR40040.1"/>
    </source>
</evidence>
<dbReference type="PANTHER" id="PTHR40455:SF1">
    <property type="entry name" value="ANTITOXIN HIGA"/>
    <property type="match status" value="1"/>
</dbReference>
<dbReference type="Proteomes" id="UP000076809">
    <property type="component" value="Chromosome"/>
</dbReference>
<gene>
    <name evidence="1" type="ORF">WM43_03735</name>
    <name evidence="2" type="ORF">WP3W19E03_25650</name>
</gene>
<dbReference type="GO" id="GO:0001046">
    <property type="term" value="F:core promoter sequence-specific DNA binding"/>
    <property type="evidence" value="ECO:0007669"/>
    <property type="project" value="TreeGrafter"/>
</dbReference>
<dbReference type="AlphaFoldDB" id="A0A165SB21"/>
<reference evidence="2 4" key="2">
    <citation type="submission" date="2019-12" db="EMBL/GenBank/DDBJ databases">
        <title>complete genome sequences of Aeromonas veronii str. WP3-W19-ESBL-03 isolated from wastewater treatment plant effluent.</title>
        <authorList>
            <person name="Sekizuka T."/>
            <person name="Itokawa K."/>
            <person name="Yatsu K."/>
            <person name="Inamine Y."/>
            <person name="Kuroda M."/>
        </authorList>
    </citation>
    <scope>NUCLEOTIDE SEQUENCE [LARGE SCALE GENOMIC DNA]</scope>
    <source>
        <strain evidence="2 4">WP3-W19-ESBL-03</strain>
    </source>
</reference>
<evidence type="ECO:0000313" key="4">
    <source>
        <dbReference type="Proteomes" id="UP000515442"/>
    </source>
</evidence>
<dbReference type="PANTHER" id="PTHR40455">
    <property type="entry name" value="ANTITOXIN HIGA"/>
    <property type="match status" value="1"/>
</dbReference>
<name>A0A165SB21_AERVE</name>
<dbReference type="EMBL" id="AP022038">
    <property type="protein sequence ID" value="BBR40040.1"/>
    <property type="molecule type" value="Genomic_DNA"/>
</dbReference>
<dbReference type="InterPro" id="IPR039060">
    <property type="entry name" value="Antitox_HigA"/>
</dbReference>
<proteinExistence type="predicted"/>
<accession>A0A165SB21</accession>
<organism evidence="1 3">
    <name type="scientific">Aeromonas veronii</name>
    <dbReference type="NCBI Taxonomy" id="654"/>
    <lineage>
        <taxon>Bacteria</taxon>
        <taxon>Pseudomonadati</taxon>
        <taxon>Pseudomonadota</taxon>
        <taxon>Gammaproteobacteria</taxon>
        <taxon>Aeromonadales</taxon>
        <taxon>Aeromonadaceae</taxon>
        <taxon>Aeromonas</taxon>
    </lineage>
</organism>
<reference evidence="1 3" key="1">
    <citation type="journal article" date="2016" name="J. Clin. Microbiol.">
        <title>Detection and Whole-Genome Sequencing of Carbapenemase-Producing Aeromonas hydrophila Isolates from Routine Perirectal Surveillance Culture.</title>
        <authorList>
            <person name="Hughes H.Y."/>
            <person name="Conlan S.P."/>
            <person name="Lau A.F."/>
            <person name="Dekker J.P."/>
            <person name="Michelin A.V."/>
            <person name="Youn J.H."/>
            <person name="Henderson D.K."/>
            <person name="Frank K.M."/>
            <person name="Segre J.A."/>
            <person name="Palmore T.N."/>
        </authorList>
    </citation>
    <scope>NUCLEOTIDE SEQUENCE [LARGE SCALE GENOMIC DNA]</scope>
    <source>
        <strain evidence="1 3">AVNIH1</strain>
    </source>
</reference>
<protein>
    <recommendedName>
        <fullName evidence="5">Transcriptional regulator</fullName>
    </recommendedName>
</protein>
<evidence type="ECO:0000313" key="1">
    <source>
        <dbReference type="EMBL" id="ANB51838.1"/>
    </source>
</evidence>
<dbReference type="GO" id="GO:0006355">
    <property type="term" value="P:regulation of DNA-templated transcription"/>
    <property type="evidence" value="ECO:0007669"/>
    <property type="project" value="InterPro"/>
</dbReference>
<evidence type="ECO:0000313" key="3">
    <source>
        <dbReference type="Proteomes" id="UP000076809"/>
    </source>
</evidence>
<dbReference type="EMBL" id="CP014774">
    <property type="protein sequence ID" value="ANB51838.1"/>
    <property type="molecule type" value="Genomic_DNA"/>
</dbReference>
<sequence length="82" mass="9362">MLKPILVQLREALAELPYFTHIDNQHDYESALALIDELVDDYDNNVQLLDLLAASIERWEDNAEEFAEFNRRVAAIPASSST</sequence>
<evidence type="ECO:0008006" key="5">
    <source>
        <dbReference type="Google" id="ProtNLM"/>
    </source>
</evidence>
<dbReference type="Proteomes" id="UP000515442">
    <property type="component" value="Chromosome"/>
</dbReference>
<dbReference type="RefSeq" id="WP_010674978.1">
    <property type="nucleotide sequence ID" value="NZ_AP022038.1"/>
</dbReference>